<name>A0A6B0SSA0_9EURY</name>
<accession>A0A6B0SSA0</accession>
<organism evidence="1 2">
    <name type="scientific">Halobacterium bonnevillei</name>
    <dbReference type="NCBI Taxonomy" id="2692200"/>
    <lineage>
        <taxon>Archaea</taxon>
        <taxon>Methanobacteriati</taxon>
        <taxon>Methanobacteriota</taxon>
        <taxon>Stenosarchaea group</taxon>
        <taxon>Halobacteria</taxon>
        <taxon>Halobacteriales</taxon>
        <taxon>Halobacteriaceae</taxon>
        <taxon>Halobacterium</taxon>
    </lineage>
</organism>
<dbReference type="EMBL" id="WUUU01000278">
    <property type="protein sequence ID" value="MXR22431.1"/>
    <property type="molecule type" value="Genomic_DNA"/>
</dbReference>
<dbReference type="AlphaFoldDB" id="A0A6B0SSA0"/>
<dbReference type="Pfam" id="PF26484">
    <property type="entry name" value="WNWW"/>
    <property type="match status" value="1"/>
</dbReference>
<evidence type="ECO:0000313" key="1">
    <source>
        <dbReference type="EMBL" id="MXR22431.1"/>
    </source>
</evidence>
<reference evidence="1 2" key="1">
    <citation type="submission" date="2019-12" db="EMBL/GenBank/DDBJ databases">
        <title>Isolation and characterization of three novel carbon monoxide-oxidizing members of Halobacteria from salione crusts and soils.</title>
        <authorList>
            <person name="Myers M.R."/>
            <person name="King G.M."/>
        </authorList>
    </citation>
    <scope>NUCLEOTIDE SEQUENCE [LARGE SCALE GENOMIC DNA]</scope>
    <source>
        <strain evidence="1 2">PCN9</strain>
    </source>
</reference>
<keyword evidence="2" id="KW-1185">Reference proteome</keyword>
<evidence type="ECO:0000313" key="2">
    <source>
        <dbReference type="Proteomes" id="UP000471521"/>
    </source>
</evidence>
<protein>
    <submittedName>
        <fullName evidence="1">Uncharacterized protein</fullName>
    </submittedName>
</protein>
<comment type="caution">
    <text evidence="1">The sequence shown here is derived from an EMBL/GenBank/DDBJ whole genome shotgun (WGS) entry which is preliminary data.</text>
</comment>
<dbReference type="RefSeq" id="WP_159527761.1">
    <property type="nucleotide sequence ID" value="NZ_WUUU01000278.1"/>
</dbReference>
<dbReference type="OrthoDB" id="197908at2157"/>
<sequence length="94" mass="10568">MDRELLMLHLRQGFGGTPAERRTVARSAGDLADAEKLQADLGVELTPAVILEHLADAPDGSPAERWNWWMGALEVSHGGYRRFRVAAWKREQEE</sequence>
<dbReference type="Proteomes" id="UP000471521">
    <property type="component" value="Unassembled WGS sequence"/>
</dbReference>
<proteinExistence type="predicted"/>
<dbReference type="InterPro" id="IPR058716">
    <property type="entry name" value="WNWW_dom-containing"/>
</dbReference>
<gene>
    <name evidence="1" type="ORF">GRX66_18260</name>
</gene>